<comment type="caution">
    <text evidence="3">The sequence shown here is derived from an EMBL/GenBank/DDBJ whole genome shotgun (WGS) entry which is preliminary data.</text>
</comment>
<dbReference type="Gene3D" id="3.10.450.310">
    <property type="match status" value="1"/>
</dbReference>
<proteinExistence type="predicted"/>
<evidence type="ECO:0000259" key="2">
    <source>
        <dbReference type="Pfam" id="PF07435"/>
    </source>
</evidence>
<accession>A0ABX9I924</accession>
<dbReference type="RefSeq" id="WP_115470672.1">
    <property type="nucleotide sequence ID" value="NZ_BJEC01000004.1"/>
</dbReference>
<dbReference type="Proteomes" id="UP000254492">
    <property type="component" value="Unassembled WGS sequence"/>
</dbReference>
<feature type="domain" description="Regulatory protein YycH" evidence="2">
    <location>
        <begin position="31"/>
        <end position="441"/>
    </location>
</feature>
<evidence type="ECO:0000313" key="3">
    <source>
        <dbReference type="EMBL" id="RDS59801.1"/>
    </source>
</evidence>
<dbReference type="InterPro" id="IPR042274">
    <property type="entry name" value="YycH/YycI_2"/>
</dbReference>
<keyword evidence="1" id="KW-1133">Transmembrane helix</keyword>
<dbReference type="CDD" id="cd15787">
    <property type="entry name" value="YycH_N"/>
    <property type="match status" value="1"/>
</dbReference>
<dbReference type="EMBL" id="QRAY01000005">
    <property type="protein sequence ID" value="RDS59801.1"/>
    <property type="molecule type" value="Genomic_DNA"/>
</dbReference>
<organism evidence="3 4">
    <name type="scientific">Weissella thailandensis</name>
    <dbReference type="NCBI Taxonomy" id="89061"/>
    <lineage>
        <taxon>Bacteria</taxon>
        <taxon>Bacillati</taxon>
        <taxon>Bacillota</taxon>
        <taxon>Bacilli</taxon>
        <taxon>Lactobacillales</taxon>
        <taxon>Lactobacillaceae</taxon>
        <taxon>Weissella</taxon>
    </lineage>
</organism>
<name>A0ABX9I924_9LACO</name>
<dbReference type="Gene3D" id="3.30.310.160">
    <property type="entry name" value="YycH protein, domain 2"/>
    <property type="match status" value="1"/>
</dbReference>
<protein>
    <recommendedName>
        <fullName evidence="2">Regulatory protein YycH domain-containing protein</fullName>
    </recommendedName>
</protein>
<evidence type="ECO:0000256" key="1">
    <source>
        <dbReference type="SAM" id="Phobius"/>
    </source>
</evidence>
<feature type="transmembrane region" description="Helical" evidence="1">
    <location>
        <begin position="27"/>
        <end position="49"/>
    </location>
</feature>
<keyword evidence="1" id="KW-0472">Membrane</keyword>
<dbReference type="InterPro" id="IPR009996">
    <property type="entry name" value="YycH"/>
</dbReference>
<reference evidence="3 4" key="1">
    <citation type="submission" date="2018-07" db="EMBL/GenBank/DDBJ databases">
        <title>Genome-based reclassification of Weissella jogaejeotgali as Weissella thailandensis.</title>
        <authorList>
            <person name="Chun J."/>
            <person name="Kim B.-Y."/>
            <person name="Kwak M.-J."/>
        </authorList>
    </citation>
    <scope>NUCLEOTIDE SEQUENCE [LARGE SCALE GENOMIC DNA]</scope>
    <source>
        <strain evidence="3 4">KCTC 3751</strain>
    </source>
</reference>
<keyword evidence="4" id="KW-1185">Reference proteome</keyword>
<keyword evidence="1" id="KW-0812">Transmembrane</keyword>
<evidence type="ECO:0000313" key="4">
    <source>
        <dbReference type="Proteomes" id="UP000254492"/>
    </source>
</evidence>
<gene>
    <name evidence="3" type="ORF">DWV05_03250</name>
</gene>
<dbReference type="Pfam" id="PF07435">
    <property type="entry name" value="YycH"/>
    <property type="match status" value="1"/>
</dbReference>
<sequence length="450" mass="51872">MMNGTMVLGMKKNKQWRVNIRYFRQRYGVIIALVIAILISIFLSIQLWYSPGQSTKQQRANETAQENATGENLTSVYSISQLVFNQSDEKISVIDYRTLYAKIVDRVKDWDAGYKSNEVLNKQNYLDSLSQENSIVMTFPDAVSGHVIKSIFGKRIKLANNATINHVQVPQGDSNKFYFYDDRHRKRYTYQISNAPKKLQHLKPGKKTADVSYQWVGKHVMAATTTSVNLQSYSYLLDVDSTVSRLTKLFSDGGTRDVNNGQEILTYSNGDNRRMQHNVTTGLINYDAYNINRDVNSLSQRQSEGYRWLLRLHQNADNLYYFEEHDQGQTLTYRLFVNGLPIFGQTAYGTVRVKQLPNNHERIGMSQYSLRVPLPTDQKNQVNLEPMNDAMAKLQSVGVARDDIEQMTIGYRWQLDTDNQIVTLNPEWCFEQDHVWRSVNEQVKSEQGGH</sequence>